<feature type="chain" id="PRO_5019293996" evidence="1">
    <location>
        <begin position="21"/>
        <end position="362"/>
    </location>
</feature>
<gene>
    <name evidence="4" type="ORF">BXY58_1435</name>
    <name evidence="3" type="ORF">GCM10007332_09440</name>
</gene>
<evidence type="ECO:0000259" key="2">
    <source>
        <dbReference type="SMART" id="SM01324"/>
    </source>
</evidence>
<dbReference type="SMART" id="SM01324">
    <property type="entry name" value="YARHG"/>
    <property type="match status" value="1"/>
</dbReference>
<dbReference type="Proteomes" id="UP000658202">
    <property type="component" value="Unassembled WGS sequence"/>
</dbReference>
<evidence type="ECO:0000313" key="3">
    <source>
        <dbReference type="EMBL" id="GGG49975.1"/>
    </source>
</evidence>
<accession>A0A420DBE1</accession>
<reference evidence="4 5" key="2">
    <citation type="submission" date="2018-09" db="EMBL/GenBank/DDBJ databases">
        <title>Genomic Encyclopedia of Archaeal and Bacterial Type Strains, Phase II (KMG-II): from individual species to whole genera.</title>
        <authorList>
            <person name="Goeker M."/>
        </authorList>
    </citation>
    <scope>NUCLEOTIDE SEQUENCE [LARGE SCALE GENOMIC DNA]</scope>
    <source>
        <strain evidence="4 5">DSM 27620</strain>
    </source>
</reference>
<keyword evidence="6" id="KW-1185">Reference proteome</keyword>
<reference evidence="3" key="4">
    <citation type="submission" date="2024-05" db="EMBL/GenBank/DDBJ databases">
        <authorList>
            <person name="Sun Q."/>
            <person name="Sedlacek I."/>
        </authorList>
    </citation>
    <scope>NUCLEOTIDE SEQUENCE</scope>
    <source>
        <strain evidence="3">CCM 8490</strain>
    </source>
</reference>
<keyword evidence="1" id="KW-0732">Signal</keyword>
<dbReference type="AlphaFoldDB" id="A0A420DBE1"/>
<name>A0A420DBE1_9FLAO</name>
<dbReference type="Proteomes" id="UP000285906">
    <property type="component" value="Unassembled WGS sequence"/>
</dbReference>
<evidence type="ECO:0000313" key="4">
    <source>
        <dbReference type="EMBL" id="RKE88289.1"/>
    </source>
</evidence>
<protein>
    <submittedName>
        <fullName evidence="4">YARHG domain-containing protein</fullName>
    </submittedName>
</protein>
<reference evidence="3" key="1">
    <citation type="journal article" date="2014" name="Int. J. Syst. Evol. Microbiol.">
        <title>Complete genome of a new Firmicutes species belonging to the dominant human colonic microbiota ('Ruminococcus bicirculans') reveals two chromosomes and a selective capacity to utilize plant glucans.</title>
        <authorList>
            <consortium name="NISC Comparative Sequencing Program"/>
            <person name="Wegmann U."/>
            <person name="Louis P."/>
            <person name="Goesmann A."/>
            <person name="Henrissat B."/>
            <person name="Duncan S.H."/>
            <person name="Flint H.J."/>
        </authorList>
    </citation>
    <scope>NUCLEOTIDE SEQUENCE</scope>
    <source>
        <strain evidence="3">CCM 8490</strain>
    </source>
</reference>
<dbReference type="InterPro" id="IPR038434">
    <property type="entry name" value="YARHG_sf"/>
</dbReference>
<sequence length="362" mass="42402">MMTRFLLQIVLILTSVSAFANDGAFFAKGNQLIPINETDITVKKEILTLKKVRNQVIEVTVYYEFFNPKEDKKIIVGFEAFSPEGDVDGAPKNGQHPYMRDFKVELNNSVLKYNVSYVADSLYNQNGNIKSLDLAKFNGNKSGNNVDFFYVYHFEANFKKGLNIIKHTYNYDVSGSIDYNYEFEYVLTAAKRWANKQIDDFTLIIDVGEFETFSINKTFFKNSNEWQINGIGKTEDIKGIKNSFIENDALKFHLQKGNIVFRKKNFKINGDLFLYAQNYLGIQDLGYIPFSYYQEENIAEPKNDLERKILKNLPFARRGYIFQNPELSQFYKTMEWYIPNPAYKPETETLTEREKKWLKRWK</sequence>
<evidence type="ECO:0000313" key="6">
    <source>
        <dbReference type="Proteomes" id="UP000658202"/>
    </source>
</evidence>
<dbReference type="Pfam" id="PF13308">
    <property type="entry name" value="YARHG"/>
    <property type="match status" value="1"/>
</dbReference>
<dbReference type="EMBL" id="RAQH01000003">
    <property type="protein sequence ID" value="RKE88289.1"/>
    <property type="molecule type" value="Genomic_DNA"/>
</dbReference>
<comment type="caution">
    <text evidence="4">The sequence shown here is derived from an EMBL/GenBank/DDBJ whole genome shotgun (WGS) entry which is preliminary data.</text>
</comment>
<evidence type="ECO:0000313" key="5">
    <source>
        <dbReference type="Proteomes" id="UP000285906"/>
    </source>
</evidence>
<evidence type="ECO:0000256" key="1">
    <source>
        <dbReference type="SAM" id="SignalP"/>
    </source>
</evidence>
<proteinExistence type="predicted"/>
<feature type="signal peptide" evidence="1">
    <location>
        <begin position="1"/>
        <end position="20"/>
    </location>
</feature>
<dbReference type="InterPro" id="IPR025582">
    <property type="entry name" value="YARHG_dom"/>
</dbReference>
<dbReference type="Gene3D" id="2.60.40.3680">
    <property type="match status" value="1"/>
</dbReference>
<dbReference type="EMBL" id="BMCW01000001">
    <property type="protein sequence ID" value="GGG49975.1"/>
    <property type="molecule type" value="Genomic_DNA"/>
</dbReference>
<dbReference type="Gene3D" id="1.20.58.1690">
    <property type="match status" value="1"/>
</dbReference>
<reference evidence="6" key="3">
    <citation type="journal article" date="2019" name="Int. J. Syst. Evol. Microbiol.">
        <title>The Global Catalogue of Microorganisms (GCM) 10K type strain sequencing project: providing services to taxonomists for standard genome sequencing and annotation.</title>
        <authorList>
            <consortium name="The Broad Institute Genomics Platform"/>
            <consortium name="The Broad Institute Genome Sequencing Center for Infectious Disease"/>
            <person name="Wu L."/>
            <person name="Ma J."/>
        </authorList>
    </citation>
    <scope>NUCLEOTIDE SEQUENCE [LARGE SCALE GENOMIC DNA]</scope>
    <source>
        <strain evidence="6">CCM 8490</strain>
    </source>
</reference>
<feature type="domain" description="YARHG" evidence="2">
    <location>
        <begin position="284"/>
        <end position="362"/>
    </location>
</feature>
<organism evidence="4 5">
    <name type="scientific">Epilithonimonas arachidiradicis</name>
    <dbReference type="NCBI Taxonomy" id="1617282"/>
    <lineage>
        <taxon>Bacteria</taxon>
        <taxon>Pseudomonadati</taxon>
        <taxon>Bacteroidota</taxon>
        <taxon>Flavobacteriia</taxon>
        <taxon>Flavobacteriales</taxon>
        <taxon>Weeksellaceae</taxon>
        <taxon>Chryseobacterium group</taxon>
        <taxon>Epilithonimonas</taxon>
    </lineage>
</organism>